<accession>A0A420P6M5</accession>
<dbReference type="Proteomes" id="UP000285860">
    <property type="component" value="Unassembled WGS sequence"/>
</dbReference>
<organism evidence="2 3">
    <name type="scientific">Fusarium oxysporum</name>
    <name type="common">Fusarium vascular wilt</name>
    <dbReference type="NCBI Taxonomy" id="5507"/>
    <lineage>
        <taxon>Eukaryota</taxon>
        <taxon>Fungi</taxon>
        <taxon>Dikarya</taxon>
        <taxon>Ascomycota</taxon>
        <taxon>Pezizomycotina</taxon>
        <taxon>Sordariomycetes</taxon>
        <taxon>Hypocreomycetidae</taxon>
        <taxon>Hypocreales</taxon>
        <taxon>Nectriaceae</taxon>
        <taxon>Fusarium</taxon>
        <taxon>Fusarium oxysporum species complex</taxon>
    </lineage>
</organism>
<dbReference type="EMBL" id="MRCY01000380">
    <property type="protein sequence ID" value="RKK88134.1"/>
    <property type="molecule type" value="Genomic_DNA"/>
</dbReference>
<reference evidence="2 3" key="1">
    <citation type="journal article" date="2018" name="Sci. Rep.">
        <title>Characterisation of pathogen-specific regions and novel effector candidates in Fusarium oxysporum f. sp. cepae.</title>
        <authorList>
            <person name="Armitage A.D."/>
            <person name="Taylor A."/>
            <person name="Sobczyk M.K."/>
            <person name="Baxter L."/>
            <person name="Greenfield B.P."/>
            <person name="Bates H.J."/>
            <person name="Wilson F."/>
            <person name="Jackson A.C."/>
            <person name="Ott S."/>
            <person name="Harrison R.J."/>
            <person name="Clarkson J.P."/>
        </authorList>
    </citation>
    <scope>NUCLEOTIDE SEQUENCE [LARGE SCALE GENOMIC DNA]</scope>
    <source>
        <strain evidence="2 3">Fo_A28</strain>
    </source>
</reference>
<feature type="compositionally biased region" description="Polar residues" evidence="1">
    <location>
        <begin position="53"/>
        <end position="64"/>
    </location>
</feature>
<feature type="region of interest" description="Disordered" evidence="1">
    <location>
        <begin position="49"/>
        <end position="114"/>
    </location>
</feature>
<sequence>MLHSNFHTSVTATGKIAYLVVPSFMSTTTYAPNLIQAWWLDLDISLPSDRRNSSGISMSDQPNGGQIPFTPVVQPQPEPQPEPRPEPDPRPRPAEDKTTDMNDIPGEHETIWRL</sequence>
<name>A0A420P6M5_FUSOX</name>
<dbReference type="AlphaFoldDB" id="A0A420P6M5"/>
<evidence type="ECO:0000313" key="2">
    <source>
        <dbReference type="EMBL" id="RKK88134.1"/>
    </source>
</evidence>
<protein>
    <submittedName>
        <fullName evidence="2">Uncharacterized protein</fullName>
    </submittedName>
</protein>
<comment type="caution">
    <text evidence="2">The sequence shown here is derived from an EMBL/GenBank/DDBJ whole genome shotgun (WGS) entry which is preliminary data.</text>
</comment>
<feature type="compositionally biased region" description="Basic and acidic residues" evidence="1">
    <location>
        <begin position="81"/>
        <end position="114"/>
    </location>
</feature>
<proteinExistence type="predicted"/>
<evidence type="ECO:0000313" key="3">
    <source>
        <dbReference type="Proteomes" id="UP000285860"/>
    </source>
</evidence>
<gene>
    <name evidence="2" type="ORF">BFJ68_g16950</name>
</gene>
<evidence type="ECO:0000256" key="1">
    <source>
        <dbReference type="SAM" id="MobiDB-lite"/>
    </source>
</evidence>